<dbReference type="AlphaFoldDB" id="A0A1I0S6G0"/>
<protein>
    <submittedName>
        <fullName evidence="3">Uncharacterized protein</fullName>
    </submittedName>
</protein>
<sequence>MKKFGIIVAAAAMLFMSASSFAQTPAPKKEASKTEAPAKAPAHKAHSKHHHAAKPAAAPAAPKAK</sequence>
<dbReference type="STRING" id="29529.SAMN04488122_3953"/>
<evidence type="ECO:0000256" key="2">
    <source>
        <dbReference type="SAM" id="SignalP"/>
    </source>
</evidence>
<dbReference type="EMBL" id="FOJG01000002">
    <property type="protein sequence ID" value="SEW50774.1"/>
    <property type="molecule type" value="Genomic_DNA"/>
</dbReference>
<evidence type="ECO:0000313" key="4">
    <source>
        <dbReference type="Proteomes" id="UP000199310"/>
    </source>
</evidence>
<reference evidence="4" key="1">
    <citation type="submission" date="2016-10" db="EMBL/GenBank/DDBJ databases">
        <authorList>
            <person name="Varghese N."/>
            <person name="Submissions S."/>
        </authorList>
    </citation>
    <scope>NUCLEOTIDE SEQUENCE [LARGE SCALE GENOMIC DNA]</scope>
    <source>
        <strain evidence="4">DSM 3695</strain>
    </source>
</reference>
<evidence type="ECO:0000313" key="3">
    <source>
        <dbReference type="EMBL" id="SEW50774.1"/>
    </source>
</evidence>
<feature type="chain" id="PRO_5011726958" evidence="2">
    <location>
        <begin position="23"/>
        <end position="65"/>
    </location>
</feature>
<keyword evidence="2" id="KW-0732">Signal</keyword>
<name>A0A1I0S6G0_9BACT</name>
<proteinExistence type="predicted"/>
<feature type="compositionally biased region" description="Basic residues" evidence="1">
    <location>
        <begin position="41"/>
        <end position="53"/>
    </location>
</feature>
<gene>
    <name evidence="3" type="ORF">SAMN04488122_3953</name>
</gene>
<accession>A0A1I0S6G0</accession>
<feature type="compositionally biased region" description="Low complexity" evidence="1">
    <location>
        <begin position="54"/>
        <end position="65"/>
    </location>
</feature>
<dbReference type="Proteomes" id="UP000199310">
    <property type="component" value="Unassembled WGS sequence"/>
</dbReference>
<organism evidence="3 4">
    <name type="scientific">Chitinophaga arvensicola</name>
    <dbReference type="NCBI Taxonomy" id="29529"/>
    <lineage>
        <taxon>Bacteria</taxon>
        <taxon>Pseudomonadati</taxon>
        <taxon>Bacteroidota</taxon>
        <taxon>Chitinophagia</taxon>
        <taxon>Chitinophagales</taxon>
        <taxon>Chitinophagaceae</taxon>
        <taxon>Chitinophaga</taxon>
    </lineage>
</organism>
<keyword evidence="4" id="KW-1185">Reference proteome</keyword>
<evidence type="ECO:0000256" key="1">
    <source>
        <dbReference type="SAM" id="MobiDB-lite"/>
    </source>
</evidence>
<feature type="signal peptide" evidence="2">
    <location>
        <begin position="1"/>
        <end position="22"/>
    </location>
</feature>
<feature type="region of interest" description="Disordered" evidence="1">
    <location>
        <begin position="22"/>
        <end position="65"/>
    </location>
</feature>
<dbReference type="RefSeq" id="WP_089897325.1">
    <property type="nucleotide sequence ID" value="NZ_FOJG01000002.1"/>
</dbReference>